<dbReference type="AlphaFoldDB" id="A0A1I1EDV7"/>
<name>A0A1I1EDV7_9FLAO</name>
<sequence length="93" mass="10826">MVFFPNLMIMNNDAFKETNIEYCVANFVFANNLTYQKNKQGKLFTDQKLDCKNFKAKFLKLKKSKVPKHSISANPIIFTCGFKMIKNTSYILN</sequence>
<evidence type="ECO:0000313" key="1">
    <source>
        <dbReference type="EMBL" id="SFB85319.1"/>
    </source>
</evidence>
<proteinExistence type="predicted"/>
<protein>
    <submittedName>
        <fullName evidence="1">Uncharacterized protein</fullName>
    </submittedName>
</protein>
<dbReference type="STRING" id="1334022.SAMN04487907_101916"/>
<accession>A0A1I1EDV7</accession>
<evidence type="ECO:0000313" key="2">
    <source>
        <dbReference type="Proteomes" id="UP000199438"/>
    </source>
</evidence>
<reference evidence="2" key="1">
    <citation type="submission" date="2016-10" db="EMBL/GenBank/DDBJ databases">
        <authorList>
            <person name="Varghese N."/>
            <person name="Submissions S."/>
        </authorList>
    </citation>
    <scope>NUCLEOTIDE SEQUENCE [LARGE SCALE GENOMIC DNA]</scope>
    <source>
        <strain evidence="2">DSM 24499</strain>
    </source>
</reference>
<gene>
    <name evidence="1" type="ORF">SAMN04487907_101916</name>
</gene>
<organism evidence="1 2">
    <name type="scientific">Zunongwangia mangrovi</name>
    <dbReference type="NCBI Taxonomy" id="1334022"/>
    <lineage>
        <taxon>Bacteria</taxon>
        <taxon>Pseudomonadati</taxon>
        <taxon>Bacteroidota</taxon>
        <taxon>Flavobacteriia</taxon>
        <taxon>Flavobacteriales</taxon>
        <taxon>Flavobacteriaceae</taxon>
        <taxon>Zunongwangia</taxon>
    </lineage>
</organism>
<keyword evidence="2" id="KW-1185">Reference proteome</keyword>
<dbReference type="EMBL" id="FOKV01000001">
    <property type="protein sequence ID" value="SFB85319.1"/>
    <property type="molecule type" value="Genomic_DNA"/>
</dbReference>
<dbReference type="Proteomes" id="UP000199438">
    <property type="component" value="Unassembled WGS sequence"/>
</dbReference>